<protein>
    <recommendedName>
        <fullName evidence="4">Integral membrane protein</fullName>
    </recommendedName>
</protein>
<dbReference type="Proteomes" id="UP001501509">
    <property type="component" value="Unassembled WGS sequence"/>
</dbReference>
<proteinExistence type="predicted"/>
<evidence type="ECO:0008006" key="4">
    <source>
        <dbReference type="Google" id="ProtNLM"/>
    </source>
</evidence>
<reference evidence="3" key="1">
    <citation type="journal article" date="2019" name="Int. J. Syst. Evol. Microbiol.">
        <title>The Global Catalogue of Microorganisms (GCM) 10K type strain sequencing project: providing services to taxonomists for standard genome sequencing and annotation.</title>
        <authorList>
            <consortium name="The Broad Institute Genomics Platform"/>
            <consortium name="The Broad Institute Genome Sequencing Center for Infectious Disease"/>
            <person name="Wu L."/>
            <person name="Ma J."/>
        </authorList>
    </citation>
    <scope>NUCLEOTIDE SEQUENCE [LARGE SCALE GENOMIC DNA]</scope>
    <source>
        <strain evidence="3">JCM 6833</strain>
    </source>
</reference>
<evidence type="ECO:0000313" key="3">
    <source>
        <dbReference type="Proteomes" id="UP001501509"/>
    </source>
</evidence>
<name>A0ABP6C5W3_9ACTN</name>
<keyword evidence="3" id="KW-1185">Reference proteome</keyword>
<keyword evidence="1" id="KW-0472">Membrane</keyword>
<comment type="caution">
    <text evidence="2">The sequence shown here is derived from an EMBL/GenBank/DDBJ whole genome shotgun (WGS) entry which is preliminary data.</text>
</comment>
<organism evidence="2 3">
    <name type="scientific">Actinomadura fulvescens</name>
    <dbReference type="NCBI Taxonomy" id="46160"/>
    <lineage>
        <taxon>Bacteria</taxon>
        <taxon>Bacillati</taxon>
        <taxon>Actinomycetota</taxon>
        <taxon>Actinomycetes</taxon>
        <taxon>Streptosporangiales</taxon>
        <taxon>Thermomonosporaceae</taxon>
        <taxon>Actinomadura</taxon>
    </lineage>
</organism>
<keyword evidence="1" id="KW-0812">Transmembrane</keyword>
<dbReference type="RefSeq" id="WP_344543059.1">
    <property type="nucleotide sequence ID" value="NZ_BAAATD010000005.1"/>
</dbReference>
<feature type="transmembrane region" description="Helical" evidence="1">
    <location>
        <begin position="69"/>
        <end position="88"/>
    </location>
</feature>
<feature type="transmembrane region" description="Helical" evidence="1">
    <location>
        <begin position="109"/>
        <end position="134"/>
    </location>
</feature>
<gene>
    <name evidence="2" type="ORF">GCM10010411_40720</name>
</gene>
<feature type="transmembrane region" description="Helical" evidence="1">
    <location>
        <begin position="35"/>
        <end position="57"/>
    </location>
</feature>
<feature type="transmembrane region" description="Helical" evidence="1">
    <location>
        <begin position="6"/>
        <end position="28"/>
    </location>
</feature>
<dbReference type="EMBL" id="BAAATD010000005">
    <property type="protein sequence ID" value="GAA2602739.1"/>
    <property type="molecule type" value="Genomic_DNA"/>
</dbReference>
<sequence length="135" mass="13301">MEALRIALLVCHLAVLAILLGAFVARLVTARAATGVMAGAAGGLLGTGILLIAVRAADDLGTNGPKVGVKLAVAVAVFGCALAAYRRAGGLVPASQRNAAQRIAVRESAAATGTGLVYTTGVLAIVNAAVAVAWN</sequence>
<accession>A0ABP6C5W3</accession>
<keyword evidence="1" id="KW-1133">Transmembrane helix</keyword>
<evidence type="ECO:0000313" key="2">
    <source>
        <dbReference type="EMBL" id="GAA2602739.1"/>
    </source>
</evidence>
<evidence type="ECO:0000256" key="1">
    <source>
        <dbReference type="SAM" id="Phobius"/>
    </source>
</evidence>